<gene>
    <name evidence="3" type="ORF">SAMN04488122_3096</name>
</gene>
<evidence type="ECO:0000256" key="1">
    <source>
        <dbReference type="ARBA" id="ARBA00006484"/>
    </source>
</evidence>
<dbReference type="AlphaFoldDB" id="A0A1I0RP20"/>
<dbReference type="Proteomes" id="UP000199310">
    <property type="component" value="Unassembled WGS sequence"/>
</dbReference>
<dbReference type="Gene3D" id="3.40.50.720">
    <property type="entry name" value="NAD(P)-binding Rossmann-like Domain"/>
    <property type="match status" value="2"/>
</dbReference>
<evidence type="ECO:0000313" key="3">
    <source>
        <dbReference type="EMBL" id="SEW42371.1"/>
    </source>
</evidence>
<dbReference type="InterPro" id="IPR002347">
    <property type="entry name" value="SDR_fam"/>
</dbReference>
<protein>
    <submittedName>
        <fullName evidence="3">Enoyl-[acyl-carrier-protein] reductase (NADH)</fullName>
    </submittedName>
</protein>
<dbReference type="Pfam" id="PF13561">
    <property type="entry name" value="adh_short_C2"/>
    <property type="match status" value="1"/>
</dbReference>
<dbReference type="InterPro" id="IPR051122">
    <property type="entry name" value="SDR_DHRS6-like"/>
</dbReference>
<dbReference type="RefSeq" id="WP_089896159.1">
    <property type="nucleotide sequence ID" value="NZ_FOJG01000001.1"/>
</dbReference>
<dbReference type="PANTHER" id="PTHR43477">
    <property type="entry name" value="DIHYDROANTICAPSIN 7-DEHYDROGENASE"/>
    <property type="match status" value="1"/>
</dbReference>
<organism evidence="3 4">
    <name type="scientific">Chitinophaga arvensicola</name>
    <dbReference type="NCBI Taxonomy" id="29529"/>
    <lineage>
        <taxon>Bacteria</taxon>
        <taxon>Pseudomonadati</taxon>
        <taxon>Bacteroidota</taxon>
        <taxon>Chitinophagia</taxon>
        <taxon>Chitinophagales</taxon>
        <taxon>Chitinophagaceae</taxon>
        <taxon>Chitinophaga</taxon>
    </lineage>
</organism>
<sequence>MVKEFAPYWALILGGSSGLGLAAAHKLAAHGMNICIVHRNTRVELAGIQQQFDEIKAKGVQLLTFNTDIQQPEKRTEVLAALKTALGPEGRIRCLLHSIARGNLKALSDLQTDDFTNTIGNMAVSLYDWTAAALQRQLFAADARILSFTSDGSYKAMQHYAAVSAAKAALESITRSIALEFAPQGIRANCIRAGVTDTASLRKIPGSEALLAYSRERNPFKRITTPEDVANVVYLLCKDEAAWINGAIIPVDGGTHIH</sequence>
<dbReference type="PANTHER" id="PTHR43477:SF1">
    <property type="entry name" value="DIHYDROANTICAPSIN 7-DEHYDROGENASE"/>
    <property type="match status" value="1"/>
</dbReference>
<evidence type="ECO:0000313" key="4">
    <source>
        <dbReference type="Proteomes" id="UP000199310"/>
    </source>
</evidence>
<accession>A0A1I0RP20</accession>
<keyword evidence="4" id="KW-1185">Reference proteome</keyword>
<reference evidence="4" key="1">
    <citation type="submission" date="2016-10" db="EMBL/GenBank/DDBJ databases">
        <authorList>
            <person name="Varghese N."/>
            <person name="Submissions S."/>
        </authorList>
    </citation>
    <scope>NUCLEOTIDE SEQUENCE [LARGE SCALE GENOMIC DNA]</scope>
    <source>
        <strain evidence="4">DSM 3695</strain>
    </source>
</reference>
<keyword evidence="2" id="KW-0560">Oxidoreductase</keyword>
<evidence type="ECO:0000256" key="2">
    <source>
        <dbReference type="ARBA" id="ARBA00023002"/>
    </source>
</evidence>
<dbReference type="GO" id="GO:0016491">
    <property type="term" value="F:oxidoreductase activity"/>
    <property type="evidence" value="ECO:0007669"/>
    <property type="project" value="UniProtKB-KW"/>
</dbReference>
<dbReference type="PRINTS" id="PR00081">
    <property type="entry name" value="GDHRDH"/>
</dbReference>
<dbReference type="STRING" id="29529.SAMN04488122_3096"/>
<dbReference type="InterPro" id="IPR036291">
    <property type="entry name" value="NAD(P)-bd_dom_sf"/>
</dbReference>
<name>A0A1I0RP20_9BACT</name>
<proteinExistence type="inferred from homology"/>
<dbReference type="EMBL" id="FOJG01000001">
    <property type="protein sequence ID" value="SEW42371.1"/>
    <property type="molecule type" value="Genomic_DNA"/>
</dbReference>
<comment type="similarity">
    <text evidence="1">Belongs to the short-chain dehydrogenases/reductases (SDR) family.</text>
</comment>
<dbReference type="SUPFAM" id="SSF51735">
    <property type="entry name" value="NAD(P)-binding Rossmann-fold domains"/>
    <property type="match status" value="1"/>
</dbReference>
<dbReference type="OrthoDB" id="9803333at2"/>